<protein>
    <submittedName>
        <fullName evidence="2">Uncharacterized protein</fullName>
    </submittedName>
</protein>
<feature type="region of interest" description="Disordered" evidence="1">
    <location>
        <begin position="282"/>
        <end position="307"/>
    </location>
</feature>
<organism evidence="2 3">
    <name type="scientific">Solihabitans fulvus</name>
    <dbReference type="NCBI Taxonomy" id="1892852"/>
    <lineage>
        <taxon>Bacteria</taxon>
        <taxon>Bacillati</taxon>
        <taxon>Actinomycetota</taxon>
        <taxon>Actinomycetes</taxon>
        <taxon>Pseudonocardiales</taxon>
        <taxon>Pseudonocardiaceae</taxon>
        <taxon>Solihabitans</taxon>
    </lineage>
</organism>
<feature type="compositionally biased region" description="Gly residues" evidence="1">
    <location>
        <begin position="283"/>
        <end position="294"/>
    </location>
</feature>
<feature type="compositionally biased region" description="Low complexity" evidence="1">
    <location>
        <begin position="459"/>
        <end position="469"/>
    </location>
</feature>
<comment type="caution">
    <text evidence="2">The sequence shown here is derived from an EMBL/GenBank/DDBJ whole genome shotgun (WGS) entry which is preliminary data.</text>
</comment>
<evidence type="ECO:0000256" key="1">
    <source>
        <dbReference type="SAM" id="MobiDB-lite"/>
    </source>
</evidence>
<reference evidence="2 3" key="2">
    <citation type="submission" date="2019-09" db="EMBL/GenBank/DDBJ databases">
        <authorList>
            <person name="Jin C."/>
        </authorList>
    </citation>
    <scope>NUCLEOTIDE SEQUENCE [LARGE SCALE GENOMIC DNA]</scope>
    <source>
        <strain evidence="2 3">AN110305</strain>
    </source>
</reference>
<gene>
    <name evidence="2" type="ORF">F0L68_01220</name>
</gene>
<dbReference type="RefSeq" id="WP_149847486.1">
    <property type="nucleotide sequence ID" value="NZ_VUOB01000001.1"/>
</dbReference>
<evidence type="ECO:0000313" key="3">
    <source>
        <dbReference type="Proteomes" id="UP000323454"/>
    </source>
</evidence>
<name>A0A5B2XUJ1_9PSEU</name>
<dbReference type="EMBL" id="VUOB01000001">
    <property type="protein sequence ID" value="KAA2267176.1"/>
    <property type="molecule type" value="Genomic_DNA"/>
</dbReference>
<feature type="compositionally biased region" description="Basic and acidic residues" evidence="1">
    <location>
        <begin position="492"/>
        <end position="506"/>
    </location>
</feature>
<sequence>MSAYDGMNIDQLHDVITAEAPHAQRLTEAAAMWREAATWIDTQAGYLSNEVKKLTGNWPDNAGRMFTERVNKDLLAMYSWVDSNLISSMALPHTAIPPSGSFPTLPFLPNFGHETRMSVGIPQSKVIDQLTGLAGDIKTAQQNIERLRNYYYGLDVAVRGNTESLIKAQMIAQLDALDQKYGTAADAMRVAIGGRWTGPRAATQETSDGPVTPGKDKGGNDSSGKPGGTDPGATDPKQDPATTQPTNNDTTSTNQDTLSTQLQTAATTLDSLTQAAQTLEQLLGGGSGSSGGSSGLPSPVGLSPTDLASLQSPLGSLINPLEHLNHLAPSDNPLGLPSLAGLGGGDGIGGGAGRLGGTAGLGSAAGQPGVAPVHGSDLAPPLAAAPIAAARTTGTGTTGTSATSGTGMVPPMYPPHGAGAKSAGGVRPGAAEQANPARPRERKPNGTPGVSLLGRTARAKGAAPRSAAPTEPRRSWDPENDTVQLLDEELWQVDRKDTEPRHRTGH</sequence>
<proteinExistence type="predicted"/>
<feature type="compositionally biased region" description="Low complexity" evidence="1">
    <location>
        <begin position="242"/>
        <end position="256"/>
    </location>
</feature>
<evidence type="ECO:0000313" key="2">
    <source>
        <dbReference type="EMBL" id="KAA2267176.1"/>
    </source>
</evidence>
<reference evidence="2 3" key="1">
    <citation type="submission" date="2019-09" db="EMBL/GenBank/DDBJ databases">
        <title>Goodfellowia gen. nov., a new genus of the Pseudonocardineae related to Actinoalloteichus, containing Goodfellowia coeruleoviolacea gen. nov., comb. nov. gen. nov., comb. nov.</title>
        <authorList>
            <person name="Labeda D."/>
        </authorList>
    </citation>
    <scope>NUCLEOTIDE SEQUENCE [LARGE SCALE GENOMIC DNA]</scope>
    <source>
        <strain evidence="2 3">AN110305</strain>
    </source>
</reference>
<dbReference type="Proteomes" id="UP000323454">
    <property type="component" value="Unassembled WGS sequence"/>
</dbReference>
<accession>A0A5B2XUJ1</accession>
<feature type="compositionally biased region" description="Low complexity" evidence="1">
    <location>
        <begin position="295"/>
        <end position="304"/>
    </location>
</feature>
<feature type="compositionally biased region" description="Low complexity" evidence="1">
    <location>
        <begin position="391"/>
        <end position="407"/>
    </location>
</feature>
<keyword evidence="3" id="KW-1185">Reference proteome</keyword>
<feature type="region of interest" description="Disordered" evidence="1">
    <location>
        <begin position="197"/>
        <end position="256"/>
    </location>
</feature>
<dbReference type="AlphaFoldDB" id="A0A5B2XUJ1"/>
<feature type="region of interest" description="Disordered" evidence="1">
    <location>
        <begin position="391"/>
        <end position="506"/>
    </location>
</feature>
<dbReference type="OrthoDB" id="3638535at2"/>